<dbReference type="GO" id="GO:0005737">
    <property type="term" value="C:cytoplasm"/>
    <property type="evidence" value="ECO:0007669"/>
    <property type="project" value="UniProtKB-SubCell"/>
</dbReference>
<evidence type="ECO:0000256" key="2">
    <source>
        <dbReference type="HAMAP-Rule" id="MF_01539"/>
    </source>
</evidence>
<keyword evidence="2" id="KW-0547">Nucleotide-binding</keyword>
<comment type="catalytic activity">
    <reaction evidence="2">
        <text>cytidine(34) in elongator tRNA(Met) + acetate + ATP = N(4)-acetylcytidine(34) in elongator tRNA(Met) + AMP + diphosphate</text>
        <dbReference type="Rhea" id="RHEA:58144"/>
        <dbReference type="Rhea" id="RHEA-COMP:10693"/>
        <dbReference type="Rhea" id="RHEA-COMP:10694"/>
        <dbReference type="ChEBI" id="CHEBI:30089"/>
        <dbReference type="ChEBI" id="CHEBI:30616"/>
        <dbReference type="ChEBI" id="CHEBI:33019"/>
        <dbReference type="ChEBI" id="CHEBI:74900"/>
        <dbReference type="ChEBI" id="CHEBI:82748"/>
        <dbReference type="ChEBI" id="CHEBI:456215"/>
    </reaction>
</comment>
<feature type="binding site" evidence="2">
    <location>
        <begin position="6"/>
        <end position="19"/>
    </location>
    <ligand>
        <name>ATP</name>
        <dbReference type="ChEBI" id="CHEBI:30616"/>
    </ligand>
</feature>
<evidence type="ECO:0000313" key="3">
    <source>
        <dbReference type="EMBL" id="HIU68606.1"/>
    </source>
</evidence>
<dbReference type="HAMAP" id="MF_01539">
    <property type="entry name" value="TmcAL"/>
    <property type="match status" value="1"/>
</dbReference>
<comment type="similarity">
    <text evidence="2">Belongs to the TmcAL family.</text>
</comment>
<keyword evidence="2" id="KW-0963">Cytoplasm</keyword>
<keyword evidence="1 2" id="KW-0819">tRNA processing</keyword>
<proteinExistence type="inferred from homology"/>
<dbReference type="InterPro" id="IPR014729">
    <property type="entry name" value="Rossmann-like_a/b/a_fold"/>
</dbReference>
<dbReference type="GO" id="GO:0016879">
    <property type="term" value="F:ligase activity, forming carbon-nitrogen bonds"/>
    <property type="evidence" value="ECO:0007669"/>
    <property type="project" value="UniProtKB-UniRule"/>
</dbReference>
<dbReference type="AlphaFoldDB" id="A0A9D1MT13"/>
<dbReference type="Pfam" id="PF05636">
    <property type="entry name" value="HIGH_NTase1"/>
    <property type="match status" value="1"/>
</dbReference>
<dbReference type="Proteomes" id="UP000824125">
    <property type="component" value="Unassembled WGS sequence"/>
</dbReference>
<dbReference type="GO" id="GO:0006400">
    <property type="term" value="P:tRNA modification"/>
    <property type="evidence" value="ECO:0007669"/>
    <property type="project" value="UniProtKB-UniRule"/>
</dbReference>
<feature type="binding site" evidence="2">
    <location>
        <position position="101"/>
    </location>
    <ligand>
        <name>ATP</name>
        <dbReference type="ChEBI" id="CHEBI:30616"/>
    </ligand>
</feature>
<dbReference type="Gene3D" id="3.40.50.620">
    <property type="entry name" value="HUPs"/>
    <property type="match status" value="1"/>
</dbReference>
<feature type="binding site" evidence="2">
    <location>
        <position position="153"/>
    </location>
    <ligand>
        <name>ATP</name>
        <dbReference type="ChEBI" id="CHEBI:30616"/>
    </ligand>
</feature>
<reference evidence="3" key="2">
    <citation type="journal article" date="2021" name="PeerJ">
        <title>Extensive microbial diversity within the chicken gut microbiome revealed by metagenomics and culture.</title>
        <authorList>
            <person name="Gilroy R."/>
            <person name="Ravi A."/>
            <person name="Getino M."/>
            <person name="Pursley I."/>
            <person name="Horton D.L."/>
            <person name="Alikhan N.F."/>
            <person name="Baker D."/>
            <person name="Gharbi K."/>
            <person name="Hall N."/>
            <person name="Watson M."/>
            <person name="Adriaenssens E.M."/>
            <person name="Foster-Nyarko E."/>
            <person name="Jarju S."/>
            <person name="Secka A."/>
            <person name="Antonio M."/>
            <person name="Oren A."/>
            <person name="Chaudhuri R.R."/>
            <person name="La Ragione R."/>
            <person name="Hildebrand F."/>
            <person name="Pallen M.J."/>
        </authorList>
    </citation>
    <scope>NUCLEOTIDE SEQUENCE</scope>
    <source>
        <strain evidence="3">CHK176-6737</strain>
    </source>
</reference>
<reference evidence="3" key="1">
    <citation type="submission" date="2020-10" db="EMBL/GenBank/DDBJ databases">
        <authorList>
            <person name="Gilroy R."/>
        </authorList>
    </citation>
    <scope>NUCLEOTIDE SEQUENCE</scope>
    <source>
        <strain evidence="3">CHK176-6737</strain>
    </source>
</reference>
<protein>
    <recommendedName>
        <fullName evidence="2">tRNA(Met) cytidine acetate ligase</fullName>
        <ecNumber evidence="2">6.3.4.-</ecNumber>
    </recommendedName>
</protein>
<dbReference type="GO" id="GO:0000049">
    <property type="term" value="F:tRNA binding"/>
    <property type="evidence" value="ECO:0007669"/>
    <property type="project" value="UniProtKB-KW"/>
</dbReference>
<sequence length="372" mass="41379">MAVAIICELNPLHRGHKYLFDCVHRQAPDAPLIAVMSGNFVQRGDAAVFDKYTRAKTAVENGADLVIELPTPFATLSAAGFAKSGTDTIKATGIADTIAFGAETPDEKQLKKTAERLNDPAVQEQVKAAMKSGVTYARAVQTVTGSCILETPNNVLAVEYLRHCGDMDTLAIGRIGGGHDSGDEQYSAGAVRHKMAQKNEDFAALSRCERAVLCKLRTMQTHDFLQIPDVTEGLEHRFAACVKSARTLDELIDSVKSKRYTHARLRRIVLRAFLGITHEDIKEVPYLHILAFNERGRQALHEMGRRACLPIITKHRDTLDLPENARRLYEKECVWTDLHAMMYKTPRPCGREQTSSVIKVTAKWNKTAEIWP</sequence>
<comment type="subcellular location">
    <subcellularLocation>
        <location evidence="2">Cytoplasm</location>
    </subcellularLocation>
</comment>
<dbReference type="EC" id="6.3.4.-" evidence="2"/>
<comment type="function">
    <text evidence="2">Catalyzes the formation of N(4)-acetylcytidine (ac(4)C) at the wobble position of elongator tRNA(Met), using acetate and ATP as substrates. First activates an acetate ion to form acetyladenylate (Ac-AMP) and then transfers the acetyl group to tRNA to form ac(4)C34.</text>
</comment>
<keyword evidence="2" id="KW-0820">tRNA-binding</keyword>
<dbReference type="PANTHER" id="PTHR37825">
    <property type="entry name" value="TRNA(MET) CYTIDINE ACETATE LIGASE"/>
    <property type="match status" value="1"/>
</dbReference>
<name>A0A9D1MT13_9FIRM</name>
<dbReference type="PANTHER" id="PTHR37825:SF1">
    <property type="entry name" value="TRNA(MET) CYTIDINE ACETATE LIGASE"/>
    <property type="match status" value="1"/>
</dbReference>
<keyword evidence="2" id="KW-0436">Ligase</keyword>
<gene>
    <name evidence="2" type="primary">tmcAL</name>
    <name evidence="3" type="ORF">IAD23_01440</name>
</gene>
<feature type="binding site" evidence="2">
    <location>
        <begin position="174"/>
        <end position="175"/>
    </location>
    <ligand>
        <name>ATP</name>
        <dbReference type="ChEBI" id="CHEBI:30616"/>
    </ligand>
</feature>
<keyword evidence="2" id="KW-0067">ATP-binding</keyword>
<evidence type="ECO:0000313" key="4">
    <source>
        <dbReference type="Proteomes" id="UP000824125"/>
    </source>
</evidence>
<dbReference type="EMBL" id="DVNM01000007">
    <property type="protein sequence ID" value="HIU68606.1"/>
    <property type="molecule type" value="Genomic_DNA"/>
</dbReference>
<comment type="caution">
    <text evidence="3">The sequence shown here is derived from an EMBL/GenBank/DDBJ whole genome shotgun (WGS) entry which is preliminary data.</text>
</comment>
<dbReference type="InterPro" id="IPR008513">
    <property type="entry name" value="tRNA(Met)_cyd_acetate_ligase"/>
</dbReference>
<evidence type="ECO:0000256" key="1">
    <source>
        <dbReference type="ARBA" id="ARBA00022694"/>
    </source>
</evidence>
<dbReference type="SUPFAM" id="SSF52374">
    <property type="entry name" value="Nucleotidylyl transferase"/>
    <property type="match status" value="1"/>
</dbReference>
<organism evidence="3 4">
    <name type="scientific">Candidatus Scybalenecus merdavium</name>
    <dbReference type="NCBI Taxonomy" id="2840939"/>
    <lineage>
        <taxon>Bacteria</taxon>
        <taxon>Bacillati</taxon>
        <taxon>Bacillota</taxon>
        <taxon>Clostridia</taxon>
        <taxon>Eubacteriales</taxon>
        <taxon>Oscillospiraceae</taxon>
        <taxon>Oscillospiraceae incertae sedis</taxon>
        <taxon>Candidatus Scybalenecus</taxon>
    </lineage>
</organism>
<keyword evidence="2" id="KW-0694">RNA-binding</keyword>
<dbReference type="GO" id="GO:0005524">
    <property type="term" value="F:ATP binding"/>
    <property type="evidence" value="ECO:0007669"/>
    <property type="project" value="UniProtKB-KW"/>
</dbReference>
<accession>A0A9D1MT13</accession>